<dbReference type="Proteomes" id="UP000195221">
    <property type="component" value="Unassembled WGS sequence"/>
</dbReference>
<organism evidence="1 2">
    <name type="scientific">Caballeronia sordidicola</name>
    <name type="common">Burkholderia sordidicola</name>
    <dbReference type="NCBI Taxonomy" id="196367"/>
    <lineage>
        <taxon>Bacteria</taxon>
        <taxon>Pseudomonadati</taxon>
        <taxon>Pseudomonadota</taxon>
        <taxon>Betaproteobacteria</taxon>
        <taxon>Burkholderiales</taxon>
        <taxon>Burkholderiaceae</taxon>
        <taxon>Caballeronia</taxon>
    </lineage>
</organism>
<name>A0A242MGE8_CABSO</name>
<sequence length="38" mass="4124">MGSSSNASNECIERMHRTNASNFPSLVLQKGKSIELSV</sequence>
<dbReference type="AlphaFoldDB" id="A0A242MGE8"/>
<reference evidence="1 2" key="1">
    <citation type="submission" date="2017-03" db="EMBL/GenBank/DDBJ databases">
        <title>Genome analysis of strain PAMC 26577.</title>
        <authorList>
            <person name="Oh H.-M."/>
            <person name="Yang J.-A."/>
        </authorList>
    </citation>
    <scope>NUCLEOTIDE SEQUENCE [LARGE SCALE GENOMIC DNA]</scope>
    <source>
        <strain evidence="1 2">PAMC 26577</strain>
    </source>
</reference>
<evidence type="ECO:0000313" key="2">
    <source>
        <dbReference type="Proteomes" id="UP000195221"/>
    </source>
</evidence>
<proteinExistence type="predicted"/>
<dbReference type="EMBL" id="NBTZ01000109">
    <property type="protein sequence ID" value="OTP70365.1"/>
    <property type="molecule type" value="Genomic_DNA"/>
</dbReference>
<accession>A0A242MGE8</accession>
<comment type="caution">
    <text evidence="1">The sequence shown here is derived from an EMBL/GenBank/DDBJ whole genome shotgun (WGS) entry which is preliminary data.</text>
</comment>
<protein>
    <submittedName>
        <fullName evidence="1">Uncharacterized protein</fullName>
    </submittedName>
</protein>
<evidence type="ECO:0000313" key="1">
    <source>
        <dbReference type="EMBL" id="OTP70365.1"/>
    </source>
</evidence>
<gene>
    <name evidence="1" type="ORF">PAMC26577_27460</name>
</gene>